<dbReference type="GO" id="GO:0120293">
    <property type="term" value="C:dynein axonemal particle"/>
    <property type="evidence" value="ECO:0007669"/>
    <property type="project" value="UniProtKB-SubCell"/>
</dbReference>
<dbReference type="Gene3D" id="1.25.40.10">
    <property type="entry name" value="Tetratricopeptide repeat domain"/>
    <property type="match status" value="1"/>
</dbReference>
<dbReference type="GO" id="GO:0003351">
    <property type="term" value="P:epithelial cilium movement involved in extracellular fluid movement"/>
    <property type="evidence" value="ECO:0007669"/>
    <property type="project" value="Ensembl"/>
</dbReference>
<evidence type="ECO:0000256" key="11">
    <source>
        <dbReference type="PROSITE-ProRule" id="PRU00339"/>
    </source>
</evidence>
<dbReference type="InterPro" id="IPR052004">
    <property type="entry name" value="Dynein_assembly_factor_4"/>
</dbReference>
<dbReference type="STRING" id="8840.ENSAPLP00000002721"/>
<dbReference type="SUPFAM" id="SSF48452">
    <property type="entry name" value="TPR-like"/>
    <property type="match status" value="1"/>
</dbReference>
<evidence type="ECO:0000259" key="13">
    <source>
        <dbReference type="PROSITE" id="PS51203"/>
    </source>
</evidence>
<dbReference type="InterPro" id="IPR007052">
    <property type="entry name" value="CS_dom"/>
</dbReference>
<evidence type="ECO:0000256" key="12">
    <source>
        <dbReference type="SAM" id="Coils"/>
    </source>
</evidence>
<dbReference type="PROSITE" id="PS51203">
    <property type="entry name" value="CS"/>
    <property type="match status" value="1"/>
</dbReference>
<dbReference type="GO" id="GO:0005634">
    <property type="term" value="C:nucleus"/>
    <property type="evidence" value="ECO:0007669"/>
    <property type="project" value="UniProtKB-SubCell"/>
</dbReference>
<evidence type="ECO:0000256" key="10">
    <source>
        <dbReference type="ARBA" id="ARBA00024430"/>
    </source>
</evidence>
<dbReference type="GO" id="GO:0033146">
    <property type="term" value="P:regulation of intracellular estrogen receptor signaling pathway"/>
    <property type="evidence" value="ECO:0007669"/>
    <property type="project" value="Ensembl"/>
</dbReference>
<gene>
    <name evidence="14" type="primary">DNAAF4</name>
</gene>
<feature type="domain" description="CS" evidence="13">
    <location>
        <begin position="3"/>
        <end position="87"/>
    </location>
</feature>
<dbReference type="InterPro" id="IPR011990">
    <property type="entry name" value="TPR-like_helical_dom_sf"/>
</dbReference>
<feature type="repeat" description="TPR" evidence="11">
    <location>
        <begin position="369"/>
        <end position="402"/>
    </location>
</feature>
<reference evidence="14" key="2">
    <citation type="submission" date="2025-08" db="UniProtKB">
        <authorList>
            <consortium name="Ensembl"/>
        </authorList>
    </citation>
    <scope>IDENTIFICATION</scope>
</reference>
<dbReference type="GO" id="GO:0030331">
    <property type="term" value="F:nuclear estrogen receptor binding"/>
    <property type="evidence" value="ECO:0007669"/>
    <property type="project" value="Ensembl"/>
</dbReference>
<dbReference type="Proteomes" id="UP000016666">
    <property type="component" value="Chromosome 11"/>
</dbReference>
<dbReference type="GO" id="GO:0005886">
    <property type="term" value="C:plasma membrane"/>
    <property type="evidence" value="ECO:0007669"/>
    <property type="project" value="Ensembl"/>
</dbReference>
<sequence length="423" mass="48641">MPVWLRGHSWRQSGSAVFLSLPVPGVRVTAANIFCTERYLKVSVPPFLFEAILYAPIDDTNSTAKIGNGIVFFTLYKKEVGMWESLTLENGNKEKLQYLRENAVLKAHEKAKEETEAKKVTKQEHKKYALEATMKLEEAERKRIEELKEQERQKVTKELELWKDQLKNVENQKKVQKEGQLHEEVEQLKEKKKEKINKTSIPSEETLKTRLKPTKGRGSCSMFSENLKEEQLPAPRSSGTIKINFTSRVFPTALRESRVAEEEEWLHKQAEARRIINADLSELKDLKEEEKNPDWLKDKGNKMFATGNYLAAVNAYNLAVRLNNKLPLLYLNRAACHLKLRNLHKAIEDSSKALELLTPPVPDNENARVKAYVRRGTAFCQLELYAEGLQDYEAALKIDPKNKTIEKDAEKIRHVIQGTMQNS</sequence>
<keyword evidence="15" id="KW-1185">Reference proteome</keyword>
<dbReference type="FunFam" id="2.60.40.790:FF:000015">
    <property type="entry name" value="dynein assembly factor 4, axonemal isoform X1"/>
    <property type="match status" value="1"/>
</dbReference>
<reference evidence="14" key="3">
    <citation type="submission" date="2025-09" db="UniProtKB">
        <authorList>
            <consortium name="Ensembl"/>
        </authorList>
    </citation>
    <scope>IDENTIFICATION</scope>
</reference>
<dbReference type="PROSITE" id="PS50005">
    <property type="entry name" value="TPR"/>
    <property type="match status" value="1"/>
</dbReference>
<dbReference type="SUPFAM" id="SSF49764">
    <property type="entry name" value="HSP20-like chaperones"/>
    <property type="match status" value="1"/>
</dbReference>
<dbReference type="GO" id="GO:0007368">
    <property type="term" value="P:determination of left/right symmetry"/>
    <property type="evidence" value="ECO:0007669"/>
    <property type="project" value="Ensembl"/>
</dbReference>
<dbReference type="InterPro" id="IPR037894">
    <property type="entry name" value="CS_DYX1C1"/>
</dbReference>
<evidence type="ECO:0000256" key="3">
    <source>
        <dbReference type="ARBA" id="ARBA00022490"/>
    </source>
</evidence>
<name>U3I650_ANAPP</name>
<dbReference type="GO" id="GO:0051649">
    <property type="term" value="P:establishment of localization in cell"/>
    <property type="evidence" value="ECO:0007669"/>
    <property type="project" value="Ensembl"/>
</dbReference>
<accession>U3I650</accession>
<dbReference type="Pfam" id="PF04969">
    <property type="entry name" value="CS"/>
    <property type="match status" value="1"/>
</dbReference>
<reference evidence="14 15" key="1">
    <citation type="submission" date="2017-10" db="EMBL/GenBank/DDBJ databases">
        <title>A new Pekin duck reference genome.</title>
        <authorList>
            <person name="Hou Z.-C."/>
            <person name="Zhou Z.-K."/>
            <person name="Zhu F."/>
            <person name="Hou S.-S."/>
        </authorList>
    </citation>
    <scope>NUCLEOTIDE SEQUENCE [LARGE SCALE GENOMIC DNA]</scope>
</reference>
<evidence type="ECO:0000256" key="1">
    <source>
        <dbReference type="ARBA" id="ARBA00004123"/>
    </source>
</evidence>
<keyword evidence="8" id="KW-0966">Cell projection</keyword>
<evidence type="ECO:0000256" key="4">
    <source>
        <dbReference type="ARBA" id="ARBA00022737"/>
    </source>
</evidence>
<keyword evidence="3" id="KW-0963">Cytoplasm</keyword>
<dbReference type="PANTHER" id="PTHR46492">
    <property type="entry name" value="DYNEIN ASSEMBLY FACTOR 4, AXONEMAL"/>
    <property type="match status" value="1"/>
</dbReference>
<protein>
    <recommendedName>
        <fullName evidence="10">Dynein axonemal assembly factor 4</fullName>
    </recommendedName>
</protein>
<dbReference type="Pfam" id="PF13181">
    <property type="entry name" value="TPR_8"/>
    <property type="match status" value="1"/>
</dbReference>
<dbReference type="Ensembl" id="ENSAPLT00000003314.2">
    <property type="protein sequence ID" value="ENSAPLP00000002721.2"/>
    <property type="gene ID" value="ENSAPLG00000003228.2"/>
</dbReference>
<feature type="coiled-coil region" evidence="12">
    <location>
        <begin position="105"/>
        <end position="198"/>
    </location>
</feature>
<evidence type="ECO:0000256" key="7">
    <source>
        <dbReference type="ARBA" id="ARBA00023242"/>
    </source>
</evidence>
<keyword evidence="5 11" id="KW-0802">TPR repeat</keyword>
<evidence type="ECO:0000256" key="6">
    <source>
        <dbReference type="ARBA" id="ARBA00022902"/>
    </source>
</evidence>
<dbReference type="SMART" id="SM00028">
    <property type="entry name" value="TPR"/>
    <property type="match status" value="3"/>
</dbReference>
<dbReference type="GO" id="GO:0007611">
    <property type="term" value="P:learning or memory"/>
    <property type="evidence" value="ECO:0007669"/>
    <property type="project" value="Ensembl"/>
</dbReference>
<dbReference type="OMA" id="ELAAWHF"/>
<dbReference type="InterPro" id="IPR008978">
    <property type="entry name" value="HSP20-like_chaperone"/>
</dbReference>
<dbReference type="GeneTree" id="ENSGT00390000004930"/>
<dbReference type="GO" id="GO:0061136">
    <property type="term" value="P:regulation of proteasomal protein catabolic process"/>
    <property type="evidence" value="ECO:0007669"/>
    <property type="project" value="Ensembl"/>
</dbReference>
<dbReference type="GO" id="GO:0007399">
    <property type="term" value="P:nervous system development"/>
    <property type="evidence" value="ECO:0007669"/>
    <property type="project" value="UniProtKB-KW"/>
</dbReference>
<dbReference type="InterPro" id="IPR019734">
    <property type="entry name" value="TPR_rpt"/>
</dbReference>
<evidence type="ECO:0000256" key="9">
    <source>
        <dbReference type="ARBA" id="ARBA00024190"/>
    </source>
</evidence>
<evidence type="ECO:0000256" key="8">
    <source>
        <dbReference type="ARBA" id="ARBA00023273"/>
    </source>
</evidence>
<evidence type="ECO:0000313" key="14">
    <source>
        <dbReference type="Ensembl" id="ENSAPLP00000002721.2"/>
    </source>
</evidence>
<dbReference type="FunFam" id="1.25.40.10:FF:000176">
    <property type="entry name" value="dynein assembly factor 4, axonemal isoform X1"/>
    <property type="match status" value="1"/>
</dbReference>
<dbReference type="CDD" id="cd06469">
    <property type="entry name" value="p23_DYX1C1_like"/>
    <property type="match status" value="1"/>
</dbReference>
<dbReference type="HOGENOM" id="CLU_029084_0_0_1"/>
<dbReference type="GO" id="GO:0043005">
    <property type="term" value="C:neuron projection"/>
    <property type="evidence" value="ECO:0007669"/>
    <property type="project" value="UniProtKB-SubCell"/>
</dbReference>
<evidence type="ECO:0000256" key="2">
    <source>
        <dbReference type="ARBA" id="ARBA00004487"/>
    </source>
</evidence>
<proteinExistence type="predicted"/>
<keyword evidence="12" id="KW-0175">Coiled coil</keyword>
<evidence type="ECO:0000256" key="5">
    <source>
        <dbReference type="ARBA" id="ARBA00022803"/>
    </source>
</evidence>
<dbReference type="Gene3D" id="2.60.40.790">
    <property type="match status" value="1"/>
</dbReference>
<keyword evidence="6" id="KW-0524">Neurogenesis</keyword>
<keyword evidence="4" id="KW-0677">Repeat</keyword>
<evidence type="ECO:0000313" key="15">
    <source>
        <dbReference type="Proteomes" id="UP000016666"/>
    </source>
</evidence>
<keyword evidence="7" id="KW-0539">Nucleus</keyword>
<organism evidence="14 15">
    <name type="scientific">Anas platyrhynchos platyrhynchos</name>
    <name type="common">Northern mallard</name>
    <dbReference type="NCBI Taxonomy" id="8840"/>
    <lineage>
        <taxon>Eukaryota</taxon>
        <taxon>Metazoa</taxon>
        <taxon>Chordata</taxon>
        <taxon>Craniata</taxon>
        <taxon>Vertebrata</taxon>
        <taxon>Euteleostomi</taxon>
        <taxon>Archelosauria</taxon>
        <taxon>Archosauria</taxon>
        <taxon>Dinosauria</taxon>
        <taxon>Saurischia</taxon>
        <taxon>Theropoda</taxon>
        <taxon>Coelurosauria</taxon>
        <taxon>Aves</taxon>
        <taxon>Neognathae</taxon>
        <taxon>Galloanserae</taxon>
        <taxon>Anseriformes</taxon>
        <taxon>Anatidae</taxon>
        <taxon>Anatinae</taxon>
        <taxon>Anas</taxon>
    </lineage>
</organism>
<dbReference type="GO" id="GO:0036159">
    <property type="term" value="P:inner dynein arm assembly"/>
    <property type="evidence" value="ECO:0007669"/>
    <property type="project" value="Ensembl"/>
</dbReference>
<dbReference type="GO" id="GO:0036158">
    <property type="term" value="P:outer dynein arm assembly"/>
    <property type="evidence" value="ECO:0007669"/>
    <property type="project" value="Ensembl"/>
</dbReference>
<dbReference type="GO" id="GO:0005829">
    <property type="term" value="C:cytosol"/>
    <property type="evidence" value="ECO:0007669"/>
    <property type="project" value="Ensembl"/>
</dbReference>
<dbReference type="GO" id="GO:0005576">
    <property type="term" value="C:extracellular region"/>
    <property type="evidence" value="ECO:0007669"/>
    <property type="project" value="GOC"/>
</dbReference>
<comment type="subcellular location">
    <subcellularLocation>
        <location evidence="2">Cell projection</location>
        <location evidence="2">Neuron projection</location>
    </subcellularLocation>
    <subcellularLocation>
        <location evidence="9">Dynein axonemal particle</location>
    </subcellularLocation>
    <subcellularLocation>
        <location evidence="1">Nucleus</location>
    </subcellularLocation>
</comment>
<dbReference type="PANTHER" id="PTHR46492:SF1">
    <property type="entry name" value="DYNEIN AXONEMAL ASSEMBLY FACTOR 4"/>
    <property type="match status" value="1"/>
</dbReference>
<dbReference type="GO" id="GO:0007507">
    <property type="term" value="P:heart development"/>
    <property type="evidence" value="ECO:0007669"/>
    <property type="project" value="Ensembl"/>
</dbReference>
<dbReference type="AlphaFoldDB" id="U3I650"/>